<dbReference type="AlphaFoldDB" id="A0A3S5AE21"/>
<name>A0A3S5AE21_9PLAT</name>
<dbReference type="SUPFAM" id="SSF63501">
    <property type="entry name" value="Frizzled cysteine-rich domain"/>
    <property type="match status" value="1"/>
</dbReference>
<organism evidence="2 3">
    <name type="scientific">Protopolystoma xenopodis</name>
    <dbReference type="NCBI Taxonomy" id="117903"/>
    <lineage>
        <taxon>Eukaryota</taxon>
        <taxon>Metazoa</taxon>
        <taxon>Spiralia</taxon>
        <taxon>Lophotrochozoa</taxon>
        <taxon>Platyhelminthes</taxon>
        <taxon>Monogenea</taxon>
        <taxon>Polyopisthocotylea</taxon>
        <taxon>Polystomatidea</taxon>
        <taxon>Polystomatidae</taxon>
        <taxon>Protopolystoma</taxon>
    </lineage>
</organism>
<dbReference type="Proteomes" id="UP000784294">
    <property type="component" value="Unassembled WGS sequence"/>
</dbReference>
<protein>
    <recommendedName>
        <fullName evidence="4">FZ domain-containing protein</fullName>
    </recommendedName>
</protein>
<accession>A0A3S5AE21</accession>
<sequence>MLAMKEPQIVPRKPPSSEWSLPPRPPRVPLPRQTLFVATCLICLGMAASDIESRRLSRTRALGLDFRSPTSQAFNEPAFYETAQLATGARRLESLAPLAPTARHRILNDATGGFAFREAERDTDPEARDGWKAGQPDSRDLELDAAMMPEEPGAAVLPADCELVKIPLCKGLYYPFTRMPNMFHHETQDEAGLEVRFF</sequence>
<reference evidence="2" key="1">
    <citation type="submission" date="2018-11" db="EMBL/GenBank/DDBJ databases">
        <authorList>
            <consortium name="Pathogen Informatics"/>
        </authorList>
    </citation>
    <scope>NUCLEOTIDE SEQUENCE</scope>
</reference>
<evidence type="ECO:0000313" key="3">
    <source>
        <dbReference type="Proteomes" id="UP000784294"/>
    </source>
</evidence>
<dbReference type="Gene3D" id="1.10.2000.10">
    <property type="entry name" value="Frizzled cysteine-rich domain"/>
    <property type="match status" value="1"/>
</dbReference>
<gene>
    <name evidence="2" type="ORF">PXEA_LOCUS15016</name>
</gene>
<dbReference type="EMBL" id="CAAALY010052012">
    <property type="protein sequence ID" value="VEL21576.1"/>
    <property type="molecule type" value="Genomic_DNA"/>
</dbReference>
<dbReference type="InterPro" id="IPR036790">
    <property type="entry name" value="Frizzled_dom_sf"/>
</dbReference>
<dbReference type="OrthoDB" id="5946121at2759"/>
<keyword evidence="3" id="KW-1185">Reference proteome</keyword>
<proteinExistence type="predicted"/>
<comment type="caution">
    <text evidence="2">The sequence shown here is derived from an EMBL/GenBank/DDBJ whole genome shotgun (WGS) entry which is preliminary data.</text>
</comment>
<feature type="region of interest" description="Disordered" evidence="1">
    <location>
        <begin position="1"/>
        <end position="26"/>
    </location>
</feature>
<evidence type="ECO:0000256" key="1">
    <source>
        <dbReference type="SAM" id="MobiDB-lite"/>
    </source>
</evidence>
<evidence type="ECO:0008006" key="4">
    <source>
        <dbReference type="Google" id="ProtNLM"/>
    </source>
</evidence>
<evidence type="ECO:0000313" key="2">
    <source>
        <dbReference type="EMBL" id="VEL21576.1"/>
    </source>
</evidence>